<proteinExistence type="predicted"/>
<organism evidence="1 2">
    <name type="scientific">Acetatifactor muris</name>
    <dbReference type="NCBI Taxonomy" id="879566"/>
    <lineage>
        <taxon>Bacteria</taxon>
        <taxon>Bacillati</taxon>
        <taxon>Bacillota</taxon>
        <taxon>Clostridia</taxon>
        <taxon>Lachnospirales</taxon>
        <taxon>Lachnospiraceae</taxon>
        <taxon>Acetatifactor</taxon>
    </lineage>
</organism>
<dbReference type="Gene3D" id="1.10.1200.10">
    <property type="entry name" value="ACP-like"/>
    <property type="match status" value="1"/>
</dbReference>
<dbReference type="AlphaFoldDB" id="A0A2K4ZK38"/>
<gene>
    <name evidence="1" type="ORF">AMURIS_03551</name>
</gene>
<reference evidence="1 2" key="1">
    <citation type="submission" date="2018-01" db="EMBL/GenBank/DDBJ databases">
        <authorList>
            <person name="Gaut B.S."/>
            <person name="Morton B.R."/>
            <person name="Clegg M.T."/>
            <person name="Duvall M.R."/>
        </authorList>
    </citation>
    <scope>NUCLEOTIDE SEQUENCE [LARGE SCALE GENOMIC DNA]</scope>
    <source>
        <strain evidence="1">GP69</strain>
    </source>
</reference>
<dbReference type="Proteomes" id="UP000236311">
    <property type="component" value="Unassembled WGS sequence"/>
</dbReference>
<dbReference type="InterPro" id="IPR036736">
    <property type="entry name" value="ACP-like_sf"/>
</dbReference>
<dbReference type="EMBL" id="OFSM01000019">
    <property type="protein sequence ID" value="SOY30820.1"/>
    <property type="molecule type" value="Genomic_DNA"/>
</dbReference>
<accession>A0A2K4ZK38</accession>
<protein>
    <recommendedName>
        <fullName evidence="3">Carrier domain-containing protein</fullName>
    </recommendedName>
</protein>
<sequence>MNDMDNKDDKNVREIIISCLENVGMDSNLMEDSDGKNVLDIMDSLQYISFIAEVENHLVVNLTDEFLILDSFTSFEDFMVKLEYYVRGWKESCHNNYQTKEGERNETQEVEKDVT</sequence>
<keyword evidence="2" id="KW-1185">Reference proteome</keyword>
<evidence type="ECO:0000313" key="2">
    <source>
        <dbReference type="Proteomes" id="UP000236311"/>
    </source>
</evidence>
<evidence type="ECO:0008006" key="3">
    <source>
        <dbReference type="Google" id="ProtNLM"/>
    </source>
</evidence>
<evidence type="ECO:0000313" key="1">
    <source>
        <dbReference type="EMBL" id="SOY30820.1"/>
    </source>
</evidence>
<dbReference type="RefSeq" id="WP_103240830.1">
    <property type="nucleotide sequence ID" value="NZ_JANJZD010000019.1"/>
</dbReference>
<name>A0A2K4ZK38_9FIRM</name>